<evidence type="ECO:0000313" key="2">
    <source>
        <dbReference type="Proteomes" id="UP001589691"/>
    </source>
</evidence>
<dbReference type="RefSeq" id="WP_137643783.1">
    <property type="nucleotide sequence ID" value="NZ_BJEA01000030.1"/>
</dbReference>
<proteinExistence type="predicted"/>
<comment type="caution">
    <text evidence="1">The sequence shown here is derived from an EMBL/GenBank/DDBJ whole genome shotgun (WGS) entry which is preliminary data.</text>
</comment>
<reference evidence="1 2" key="1">
    <citation type="submission" date="2024-09" db="EMBL/GenBank/DDBJ databases">
        <authorList>
            <person name="Sun Q."/>
            <person name="Mori K."/>
        </authorList>
    </citation>
    <scope>NUCLEOTIDE SEQUENCE [LARGE SCALE GENOMIC DNA]</scope>
    <source>
        <strain evidence="1 2">TBRC 4576</strain>
    </source>
</reference>
<gene>
    <name evidence="1" type="ORF">ACFFLI_12660</name>
</gene>
<keyword evidence="2" id="KW-1185">Reference proteome</keyword>
<dbReference type="EMBL" id="JBHLZY010000029">
    <property type="protein sequence ID" value="MFB9770707.1"/>
    <property type="molecule type" value="Genomic_DNA"/>
</dbReference>
<name>A0ABV5WX32_9LACO</name>
<evidence type="ECO:0000313" key="1">
    <source>
        <dbReference type="EMBL" id="MFB9770707.1"/>
    </source>
</evidence>
<organism evidence="1 2">
    <name type="scientific">Lactiplantibacillus modestisalitolerans</name>
    <dbReference type="NCBI Taxonomy" id="1457219"/>
    <lineage>
        <taxon>Bacteria</taxon>
        <taxon>Bacillati</taxon>
        <taxon>Bacillota</taxon>
        <taxon>Bacilli</taxon>
        <taxon>Lactobacillales</taxon>
        <taxon>Lactobacillaceae</taxon>
        <taxon>Lactiplantibacillus</taxon>
    </lineage>
</organism>
<protein>
    <recommendedName>
        <fullName evidence="3">HTH cro/C1-type domain-containing protein</fullName>
    </recommendedName>
</protein>
<evidence type="ECO:0008006" key="3">
    <source>
        <dbReference type="Google" id="ProtNLM"/>
    </source>
</evidence>
<dbReference type="Proteomes" id="UP001589691">
    <property type="component" value="Unassembled WGS sequence"/>
</dbReference>
<sequence>MNVFQHYLDQHHVTRYRVSKISGVGQTTLLRASQSTSGTDRLSGRVIKAIARAVNKTPGQVLDELITLEQRLDEERLEQK</sequence>
<accession>A0ABV5WX32</accession>